<keyword evidence="1" id="KW-1133">Transmembrane helix</keyword>
<evidence type="ECO:0000313" key="2">
    <source>
        <dbReference type="EMBL" id="PEN08473.1"/>
    </source>
</evidence>
<comment type="caution">
    <text evidence="2">The sequence shown here is derived from an EMBL/GenBank/DDBJ whole genome shotgun (WGS) entry which is preliminary data.</text>
</comment>
<proteinExistence type="predicted"/>
<keyword evidence="1" id="KW-0472">Membrane</keyword>
<feature type="transmembrane region" description="Helical" evidence="1">
    <location>
        <begin position="61"/>
        <end position="85"/>
    </location>
</feature>
<protein>
    <submittedName>
        <fullName evidence="2">Uncharacterized protein</fullName>
    </submittedName>
</protein>
<reference evidence="2 3" key="1">
    <citation type="submission" date="2017-10" db="EMBL/GenBank/DDBJ databases">
        <title>Draft genome of Longimonas halophila.</title>
        <authorList>
            <person name="Goh K.M."/>
            <person name="Shamsir M.S."/>
            <person name="Lim S.W."/>
        </authorList>
    </citation>
    <scope>NUCLEOTIDE SEQUENCE [LARGE SCALE GENOMIC DNA]</scope>
    <source>
        <strain evidence="2 3">KCTC 42399</strain>
    </source>
</reference>
<accession>A0A2H3NZP8</accession>
<gene>
    <name evidence="2" type="ORF">CRI93_05020</name>
</gene>
<dbReference type="Proteomes" id="UP000221024">
    <property type="component" value="Unassembled WGS sequence"/>
</dbReference>
<dbReference type="EMBL" id="PDEP01000003">
    <property type="protein sequence ID" value="PEN08473.1"/>
    <property type="molecule type" value="Genomic_DNA"/>
</dbReference>
<organism evidence="2 3">
    <name type="scientific">Longimonas halophila</name>
    <dbReference type="NCBI Taxonomy" id="1469170"/>
    <lineage>
        <taxon>Bacteria</taxon>
        <taxon>Pseudomonadati</taxon>
        <taxon>Rhodothermota</taxon>
        <taxon>Rhodothermia</taxon>
        <taxon>Rhodothermales</taxon>
        <taxon>Salisaetaceae</taxon>
        <taxon>Longimonas</taxon>
    </lineage>
</organism>
<keyword evidence="3" id="KW-1185">Reference proteome</keyword>
<name>A0A2H3NZP8_9BACT</name>
<dbReference type="RefSeq" id="WP_098061515.1">
    <property type="nucleotide sequence ID" value="NZ_PDEP01000003.1"/>
</dbReference>
<evidence type="ECO:0000313" key="3">
    <source>
        <dbReference type="Proteomes" id="UP000221024"/>
    </source>
</evidence>
<sequence length="144" mass="15585">MTSERRAAFVSGASLGLLLIFVDAMVLRFVGSFAAGVLLIRLWKPASGRAIPRTEGARMGIITGLIVGVTRQFVLLVLVIMGVFFDPAPSFMQPPSDALIYEFQEAWGYNYYTVQILFDVFGGCVAAGLGAVLGIRLYESDESP</sequence>
<dbReference type="AlphaFoldDB" id="A0A2H3NZP8"/>
<feature type="transmembrane region" description="Helical" evidence="1">
    <location>
        <begin position="15"/>
        <end position="40"/>
    </location>
</feature>
<evidence type="ECO:0000256" key="1">
    <source>
        <dbReference type="SAM" id="Phobius"/>
    </source>
</evidence>
<feature type="transmembrane region" description="Helical" evidence="1">
    <location>
        <begin position="116"/>
        <end position="138"/>
    </location>
</feature>
<keyword evidence="1" id="KW-0812">Transmembrane</keyword>